<keyword evidence="3" id="KW-0554">One-carbon metabolism</keyword>
<name>A0A8E5AP66_9VIRU</name>
<feature type="domain" description="DHFR" evidence="6">
    <location>
        <begin position="1"/>
        <end position="224"/>
    </location>
</feature>
<protein>
    <recommendedName>
        <fullName evidence="2">dihydrofolate reductase</fullName>
        <ecNumber evidence="2">1.5.1.3</ecNumber>
    </recommendedName>
</protein>
<dbReference type="CDD" id="cd00209">
    <property type="entry name" value="DHFR"/>
    <property type="match status" value="1"/>
</dbReference>
<dbReference type="SUPFAM" id="SSF53597">
    <property type="entry name" value="Dihydrofolate reductase-like"/>
    <property type="match status" value="1"/>
</dbReference>
<evidence type="ECO:0000256" key="1">
    <source>
        <dbReference type="ARBA" id="ARBA00004903"/>
    </source>
</evidence>
<reference evidence="7" key="1">
    <citation type="journal article" date="2021" name="Microorganisms">
        <title>Genomes of Anguillid Herpesvirus 1 Strains Reveal Evolutionary Disparities and Low Genetic Diversity in the Genus Cyprinivirus.</title>
        <authorList>
            <person name="Donohoe O."/>
            <person name="Zhang H."/>
            <person name="Delrez N."/>
            <person name="Gao Y."/>
            <person name="Suarez N.M."/>
            <person name="Davison A.J."/>
            <person name="Vanderplasschen A."/>
        </authorList>
    </citation>
    <scope>NUCLEOTIDE SEQUENCE</scope>
    <source>
        <strain evidence="7">DK-206116-1</strain>
    </source>
</reference>
<gene>
    <name evidence="7" type="primary">ORF119</name>
</gene>
<dbReference type="PROSITE" id="PS51330">
    <property type="entry name" value="DHFR_2"/>
    <property type="match status" value="1"/>
</dbReference>
<dbReference type="GO" id="GO:0006730">
    <property type="term" value="P:one-carbon metabolic process"/>
    <property type="evidence" value="ECO:0007669"/>
    <property type="project" value="UniProtKB-KW"/>
</dbReference>
<evidence type="ECO:0000256" key="4">
    <source>
        <dbReference type="ARBA" id="ARBA00022857"/>
    </source>
</evidence>
<organism evidence="7">
    <name type="scientific">Anguillid herpesvirus 1</name>
    <dbReference type="NCBI Taxonomy" id="150286"/>
    <lineage>
        <taxon>Viruses</taxon>
        <taxon>Duplodnaviria</taxon>
        <taxon>Heunggongvirae</taxon>
        <taxon>Peploviricota</taxon>
        <taxon>Herviviricetes</taxon>
        <taxon>Herpesvirales</taxon>
        <taxon>Alloherpesviridae</taxon>
        <taxon>Cyvirus</taxon>
        <taxon>Cyvirus anguillidallo1</taxon>
    </lineage>
</organism>
<dbReference type="InterPro" id="IPR012259">
    <property type="entry name" value="DHFR"/>
</dbReference>
<dbReference type="PANTHER" id="PTHR48069">
    <property type="entry name" value="DIHYDROFOLATE REDUCTASE"/>
    <property type="match status" value="1"/>
</dbReference>
<evidence type="ECO:0000313" key="7">
    <source>
        <dbReference type="EMBL" id="QRM16934.1"/>
    </source>
</evidence>
<sequence length="228" mass="26093">MELIVARNLNGAIGRGGRLLYKLPKDLQRFRDLTQDQIIVMGRKTFETLPRVLPRRRHVVLSKSAPAINIHDPCLQELATNREGVWIRNWTVEQVRSLESLPRLLSPADKTRTTCQINQIKPKDCLYSFLPAQARVSGAEIDKTARSKLFIIGGAEVYNLFWKHCSVLHITKVVASEPKPRHEEEEDLVSWAVSDSQLRTLFDLTLSVPCHDNGFGIIFETWRKKTLK</sequence>
<dbReference type="Pfam" id="PF00186">
    <property type="entry name" value="DHFR_1"/>
    <property type="match status" value="1"/>
</dbReference>
<dbReference type="EMBL" id="MW580853">
    <property type="protein sequence ID" value="QRM16934.1"/>
    <property type="molecule type" value="Genomic_DNA"/>
</dbReference>
<dbReference type="GO" id="GO:0004146">
    <property type="term" value="F:dihydrofolate reductase activity"/>
    <property type="evidence" value="ECO:0007669"/>
    <property type="project" value="UniProtKB-EC"/>
</dbReference>
<evidence type="ECO:0000256" key="2">
    <source>
        <dbReference type="ARBA" id="ARBA00012856"/>
    </source>
</evidence>
<evidence type="ECO:0000259" key="6">
    <source>
        <dbReference type="PROSITE" id="PS51330"/>
    </source>
</evidence>
<dbReference type="GO" id="GO:0050661">
    <property type="term" value="F:NADP binding"/>
    <property type="evidence" value="ECO:0007669"/>
    <property type="project" value="InterPro"/>
</dbReference>
<dbReference type="Gene3D" id="3.40.430.10">
    <property type="entry name" value="Dihydrofolate Reductase, subunit A"/>
    <property type="match status" value="1"/>
</dbReference>
<comment type="pathway">
    <text evidence="1">Cofactor biosynthesis; tetrahydrofolate biosynthesis; 5,6,7,8-tetrahydrofolate from 7,8-dihydrofolate: step 1/1.</text>
</comment>
<dbReference type="InterPro" id="IPR024072">
    <property type="entry name" value="DHFR-like_dom_sf"/>
</dbReference>
<keyword evidence="5 7" id="KW-0560">Oxidoreductase</keyword>
<accession>A0A8E5AP66</accession>
<reference evidence="7" key="2">
    <citation type="submission" date="2021-02" db="EMBL/GenBank/DDBJ databases">
        <authorList>
            <person name="Vanderplasschen A.F.C."/>
            <person name="Davison A.J."/>
        </authorList>
    </citation>
    <scope>NUCLEOTIDE SEQUENCE</scope>
    <source>
        <strain evidence="7">DK-206116-1</strain>
    </source>
</reference>
<proteinExistence type="predicted"/>
<dbReference type="GO" id="GO:0046452">
    <property type="term" value="P:dihydrofolate metabolic process"/>
    <property type="evidence" value="ECO:0007669"/>
    <property type="project" value="TreeGrafter"/>
</dbReference>
<keyword evidence="4" id="KW-0521">NADP</keyword>
<dbReference type="GO" id="GO:0046654">
    <property type="term" value="P:tetrahydrofolate biosynthetic process"/>
    <property type="evidence" value="ECO:0007669"/>
    <property type="project" value="InterPro"/>
</dbReference>
<evidence type="ECO:0000256" key="5">
    <source>
        <dbReference type="ARBA" id="ARBA00023002"/>
    </source>
</evidence>
<dbReference type="EC" id="1.5.1.3" evidence="2"/>
<evidence type="ECO:0000256" key="3">
    <source>
        <dbReference type="ARBA" id="ARBA00022563"/>
    </source>
</evidence>
<dbReference type="PANTHER" id="PTHR48069:SF3">
    <property type="entry name" value="DIHYDROFOLATE REDUCTASE"/>
    <property type="match status" value="1"/>
</dbReference>
<dbReference type="GO" id="GO:0046655">
    <property type="term" value="P:folic acid metabolic process"/>
    <property type="evidence" value="ECO:0007669"/>
    <property type="project" value="TreeGrafter"/>
</dbReference>
<dbReference type="InterPro" id="IPR001796">
    <property type="entry name" value="DHFR_dom"/>
</dbReference>